<dbReference type="EMBL" id="GADI01006267">
    <property type="protein sequence ID" value="JAA67541.1"/>
    <property type="molecule type" value="mRNA"/>
</dbReference>
<organism evidence="1">
    <name type="scientific">Ixodes ricinus</name>
    <name type="common">Common tick</name>
    <name type="synonym">Acarus ricinus</name>
    <dbReference type="NCBI Taxonomy" id="34613"/>
    <lineage>
        <taxon>Eukaryota</taxon>
        <taxon>Metazoa</taxon>
        <taxon>Ecdysozoa</taxon>
        <taxon>Arthropoda</taxon>
        <taxon>Chelicerata</taxon>
        <taxon>Arachnida</taxon>
        <taxon>Acari</taxon>
        <taxon>Parasitiformes</taxon>
        <taxon>Ixodida</taxon>
        <taxon>Ixodoidea</taxon>
        <taxon>Ixodidae</taxon>
        <taxon>Ixodinae</taxon>
        <taxon>Ixodes</taxon>
    </lineage>
</organism>
<protein>
    <submittedName>
        <fullName evidence="1">Putative g-beta-repeat protein</fullName>
    </submittedName>
</protein>
<sequence>MPVFFRTSHDRSCDFFRLSDWPSLALDFKAVTGPPCSDGAFYCEFPWLQHLGAKNRRITGVFCRAPVRLHPPWLRHGVAVGRCAPPNAHLPKQRSCCSTYPANLFCLFVGMRLLLRGVPLRRKALDGRVGGVPSNSGACVRIPSFVMPRCANTCAGSAVNWGCDRVLKRGISAGMQTDFIITL</sequence>
<evidence type="ECO:0000313" key="1">
    <source>
        <dbReference type="EMBL" id="JAA67541.1"/>
    </source>
</evidence>
<name>A0A0K8R8Y4_IXORI</name>
<proteinExistence type="evidence at transcript level"/>
<accession>A0A0K8R8Y4</accession>
<reference evidence="1" key="1">
    <citation type="submission" date="2012-12" db="EMBL/GenBank/DDBJ databases">
        <title>Identification and characterization of a phenylalanine ammonia-lyase gene family in Isatis indigotica Fort.</title>
        <authorList>
            <person name="Liu Q."/>
            <person name="Chen J."/>
            <person name="Zhou X."/>
            <person name="Di P."/>
            <person name="Xiao Y."/>
            <person name="Xuan H."/>
            <person name="Zhang L."/>
            <person name="Chen W."/>
        </authorList>
    </citation>
    <scope>NUCLEOTIDE SEQUENCE</scope>
    <source>
        <tissue evidence="1">Salivary gland</tissue>
    </source>
</reference>
<dbReference type="AlphaFoldDB" id="A0A0K8R8Y4"/>